<evidence type="ECO:0000313" key="6">
    <source>
        <dbReference type="EMBL" id="WRT66147.1"/>
    </source>
</evidence>
<dbReference type="InterPro" id="IPR018166">
    <property type="entry name" value="S-AdoMet_deCO2ase_CS"/>
</dbReference>
<dbReference type="InterPro" id="IPR048283">
    <property type="entry name" value="AdoMetDC-like"/>
</dbReference>
<dbReference type="RefSeq" id="XP_062790887.1">
    <property type="nucleotide sequence ID" value="XM_062934836.1"/>
</dbReference>
<dbReference type="InterPro" id="IPR016067">
    <property type="entry name" value="S-AdoMet_deCO2ase_core"/>
</dbReference>
<feature type="region of interest" description="Disordered" evidence="5">
    <location>
        <begin position="430"/>
        <end position="452"/>
    </location>
</feature>
<feature type="compositionally biased region" description="Low complexity" evidence="5">
    <location>
        <begin position="378"/>
        <end position="388"/>
    </location>
</feature>
<evidence type="ECO:0000256" key="5">
    <source>
        <dbReference type="SAM" id="MobiDB-lite"/>
    </source>
</evidence>
<dbReference type="Gene3D" id="3.60.90.10">
    <property type="entry name" value="S-adenosylmethionine decarboxylase"/>
    <property type="match status" value="1"/>
</dbReference>
<keyword evidence="4" id="KW-0620">Polyamine biosynthesis</keyword>
<organism evidence="6 7">
    <name type="scientific">Kwoniella shivajii</name>
    <dbReference type="NCBI Taxonomy" id="564305"/>
    <lineage>
        <taxon>Eukaryota</taxon>
        <taxon>Fungi</taxon>
        <taxon>Dikarya</taxon>
        <taxon>Basidiomycota</taxon>
        <taxon>Agaricomycotina</taxon>
        <taxon>Tremellomycetes</taxon>
        <taxon>Tremellales</taxon>
        <taxon>Cryptococcaceae</taxon>
        <taxon>Kwoniella</taxon>
    </lineage>
</organism>
<protein>
    <submittedName>
        <fullName evidence="6">S-adenosylmethionine decarboxylase proenzyme</fullName>
    </submittedName>
</protein>
<gene>
    <name evidence="6" type="ORF">IL334_003100</name>
</gene>
<proteinExistence type="inferred from homology"/>
<comment type="pathway">
    <text evidence="1">Amine and polyamine biosynthesis; S-adenosylmethioninamine biosynthesis; S-adenosylmethioninamine from S-adenosyl-L-methionine: step 1/1.</text>
</comment>
<dbReference type="GeneID" id="87955231"/>
<keyword evidence="7" id="KW-1185">Reference proteome</keyword>
<dbReference type="PANTHER" id="PTHR11570">
    <property type="entry name" value="S-ADENOSYLMETHIONINE DECARBOXYLASE"/>
    <property type="match status" value="1"/>
</dbReference>
<feature type="region of interest" description="Disordered" evidence="5">
    <location>
        <begin position="36"/>
        <end position="65"/>
    </location>
</feature>
<dbReference type="SUPFAM" id="SSF56276">
    <property type="entry name" value="S-adenosylmethionine decarboxylase"/>
    <property type="match status" value="1"/>
</dbReference>
<dbReference type="PANTHER" id="PTHR11570:SF0">
    <property type="entry name" value="S-ADENOSYLMETHIONINE DECARBOXYLASE PROENZYME"/>
    <property type="match status" value="1"/>
</dbReference>
<keyword evidence="3" id="KW-0745">Spermidine biosynthesis</keyword>
<feature type="compositionally biased region" description="Polar residues" evidence="5">
    <location>
        <begin position="51"/>
        <end position="65"/>
    </location>
</feature>
<evidence type="ECO:0000256" key="2">
    <source>
        <dbReference type="ARBA" id="ARBA00008466"/>
    </source>
</evidence>
<evidence type="ECO:0000313" key="7">
    <source>
        <dbReference type="Proteomes" id="UP001329825"/>
    </source>
</evidence>
<evidence type="ECO:0000256" key="1">
    <source>
        <dbReference type="ARBA" id="ARBA00004911"/>
    </source>
</evidence>
<evidence type="ECO:0000256" key="3">
    <source>
        <dbReference type="ARBA" id="ARBA00023066"/>
    </source>
</evidence>
<accession>A0ABZ1D0Q6</accession>
<dbReference type="Proteomes" id="UP001329825">
    <property type="component" value="Chromosome 4"/>
</dbReference>
<dbReference type="Pfam" id="PF01536">
    <property type="entry name" value="SAM_decarbox"/>
    <property type="match status" value="1"/>
</dbReference>
<comment type="similarity">
    <text evidence="2">Belongs to the eukaryotic AdoMetDC family.</text>
</comment>
<dbReference type="PROSITE" id="PS01336">
    <property type="entry name" value="ADOMETDC"/>
    <property type="match status" value="1"/>
</dbReference>
<name>A0ABZ1D0Q6_9TREE</name>
<feature type="region of interest" description="Disordered" evidence="5">
    <location>
        <begin position="375"/>
        <end position="399"/>
    </location>
</feature>
<sequence>MTLPSDTPQEVLTSPGPFEGPEKLLEVWFAPSFDQLPSTSSITPPQEYRSAANTQDGDISTSTSNGTAELKGLRKIPKYVWEEMLDIVKCKVLSVVEGDEIDAYLLSESSLFVAPHLVILKTCGTTLNLLGLYRIIEIAKEWCGFTNVWRCFYSRKSFFFPERQQGPHRDWSDEVRFLDTVFGTAGAAYTVGPMNRDHWLLYLTSPNTVPNLSSSSTYSSPSSSLILPSPTKSISTSNLDGNTSIDVNVKVNAPPFQPAKYQDTTLEILMTHLAPCAREQFFNDDTNGTLKSGLELGQEISSTLGIDKLFPKDETVLDSFGFDPCGYSANAVIGSGMPESISKKNGKGGGYFTIHVTPEEGWSYASFECNVPLPTCSPSPSSSSSSSSYPTSQNEDPTKRPELQELIKKVVNIFQPSRLSITLFVSTPASSSTLDPQKQDENHNSTVGDTETEQRAWQSFGTNLLGKDFQRKDRIGYEFDGYDLVFACFEKKGWKEPSSSGVRIGAPNGDV</sequence>
<reference evidence="6 7" key="1">
    <citation type="submission" date="2024-01" db="EMBL/GenBank/DDBJ databases">
        <title>Comparative genomics of Cryptococcus and Kwoniella reveals pathogenesis evolution and contrasting modes of karyotype evolution via chromosome fusion or intercentromeric recombination.</title>
        <authorList>
            <person name="Coelho M.A."/>
            <person name="David-Palma M."/>
            <person name="Shea T."/>
            <person name="Bowers K."/>
            <person name="McGinley-Smith S."/>
            <person name="Mohammad A.W."/>
            <person name="Gnirke A."/>
            <person name="Yurkov A.M."/>
            <person name="Nowrousian M."/>
            <person name="Sun S."/>
            <person name="Cuomo C.A."/>
            <person name="Heitman J."/>
        </authorList>
    </citation>
    <scope>NUCLEOTIDE SEQUENCE [LARGE SCALE GENOMIC DNA]</scope>
    <source>
        <strain evidence="6">CBS 11374</strain>
    </source>
</reference>
<dbReference type="EMBL" id="CP141884">
    <property type="protein sequence ID" value="WRT66147.1"/>
    <property type="molecule type" value="Genomic_DNA"/>
</dbReference>
<evidence type="ECO:0000256" key="4">
    <source>
        <dbReference type="ARBA" id="ARBA00023115"/>
    </source>
</evidence>